<dbReference type="EMBL" id="UOFJ01000520">
    <property type="protein sequence ID" value="VAW70420.1"/>
    <property type="molecule type" value="Genomic_DNA"/>
</dbReference>
<organism evidence="1">
    <name type="scientific">hydrothermal vent metagenome</name>
    <dbReference type="NCBI Taxonomy" id="652676"/>
    <lineage>
        <taxon>unclassified sequences</taxon>
        <taxon>metagenomes</taxon>
        <taxon>ecological metagenomes</taxon>
    </lineage>
</organism>
<name>A0A3B0Y0B7_9ZZZZ</name>
<proteinExistence type="predicted"/>
<dbReference type="AlphaFoldDB" id="A0A3B0Y0B7"/>
<reference evidence="1" key="1">
    <citation type="submission" date="2018-06" db="EMBL/GenBank/DDBJ databases">
        <authorList>
            <person name="Zhirakovskaya E."/>
        </authorList>
    </citation>
    <scope>NUCLEOTIDE SEQUENCE</scope>
</reference>
<evidence type="ECO:0000313" key="1">
    <source>
        <dbReference type="EMBL" id="VAW70420.1"/>
    </source>
</evidence>
<sequence length="128" mass="14947">MTLKALRRHNYKHFITVAISLFVYQSPVIASDDAYLKELEAEVDSTSIPQTSPDAASQQTKTFAERSKNIEKFEKKLNRDLPATYHAYKRLNRDNQLKVVDYYFSHNLDMNATTHLLFNLYFSSKNKH</sequence>
<protein>
    <submittedName>
        <fullName evidence="1">Uncharacterized protein</fullName>
    </submittedName>
</protein>
<accession>A0A3B0Y0B7</accession>
<gene>
    <name evidence="1" type="ORF">MNBD_GAMMA10-3190</name>
</gene>